<keyword evidence="5" id="KW-0678">Repressor</keyword>
<keyword evidence="1 5" id="KW-0436">Ligase</keyword>
<dbReference type="GO" id="GO:0009249">
    <property type="term" value="P:protein lipoylation"/>
    <property type="evidence" value="ECO:0007669"/>
    <property type="project" value="UniProtKB-ARBA"/>
</dbReference>
<evidence type="ECO:0000313" key="8">
    <source>
        <dbReference type="EMBL" id="TCS87607.1"/>
    </source>
</evidence>
<evidence type="ECO:0000256" key="6">
    <source>
        <dbReference type="SAM" id="Phobius"/>
    </source>
</evidence>
<dbReference type="Proteomes" id="UP000294567">
    <property type="component" value="Unassembled WGS sequence"/>
</dbReference>
<feature type="domain" description="BPL/LPL catalytic" evidence="7">
    <location>
        <begin position="96"/>
        <end position="285"/>
    </location>
</feature>
<organism evidence="8 9">
    <name type="scientific">Keratinibaculum paraultunense</name>
    <dbReference type="NCBI Taxonomy" id="1278232"/>
    <lineage>
        <taxon>Bacteria</taxon>
        <taxon>Bacillati</taxon>
        <taxon>Bacillota</taxon>
        <taxon>Tissierellia</taxon>
        <taxon>Tissierellales</taxon>
        <taxon>Tepidimicrobiaceae</taxon>
        <taxon>Keratinibaculum</taxon>
    </lineage>
</organism>
<dbReference type="Gene3D" id="1.10.10.10">
    <property type="entry name" value="Winged helix-like DNA-binding domain superfamily/Winged helix DNA-binding domain"/>
    <property type="match status" value="1"/>
</dbReference>
<dbReference type="EMBL" id="SMAE01000010">
    <property type="protein sequence ID" value="TCS87607.1"/>
    <property type="molecule type" value="Genomic_DNA"/>
</dbReference>
<evidence type="ECO:0000259" key="7">
    <source>
        <dbReference type="PROSITE" id="PS51733"/>
    </source>
</evidence>
<evidence type="ECO:0000313" key="9">
    <source>
        <dbReference type="Proteomes" id="UP000294567"/>
    </source>
</evidence>
<dbReference type="InterPro" id="IPR004143">
    <property type="entry name" value="BPL_LPL_catalytic"/>
</dbReference>
<dbReference type="InterPro" id="IPR004408">
    <property type="entry name" value="Biotin_CoA_COase_ligase"/>
</dbReference>
<dbReference type="SUPFAM" id="SSF50037">
    <property type="entry name" value="C-terminal domain of transcriptional repressors"/>
    <property type="match status" value="1"/>
</dbReference>
<dbReference type="InterPro" id="IPR008988">
    <property type="entry name" value="Transcriptional_repressor_C"/>
</dbReference>
<dbReference type="Pfam" id="PF02237">
    <property type="entry name" value="BPL_C"/>
    <property type="match status" value="1"/>
</dbReference>
<feature type="binding site" evidence="5">
    <location>
        <position position="142"/>
    </location>
    <ligand>
        <name>biotin</name>
        <dbReference type="ChEBI" id="CHEBI:57586"/>
    </ligand>
</feature>
<dbReference type="InterPro" id="IPR013196">
    <property type="entry name" value="HTH_11"/>
</dbReference>
<keyword evidence="5" id="KW-0804">Transcription</keyword>
<dbReference type="InterPro" id="IPR036388">
    <property type="entry name" value="WH-like_DNA-bd_sf"/>
</dbReference>
<feature type="transmembrane region" description="Helical" evidence="6">
    <location>
        <begin position="12"/>
        <end position="30"/>
    </location>
</feature>
<sequence>MINSQQDILLGFVGIILMINVVLVKGCGYMREKILSMLKEHKDEFISGEMISNKLGISRTAVWKHINNLREEGYEIESMPKNGYKLLNCPDVLTLEEVEEYLNTEFIGRNIYYFDTVDSTNIKAKELAMEVEEGTVVIAEEQTKGKGRLGRDWLSPKGKGIWMSIVLKPQLPPSEVAKLTLIGAAAVSKALEEIGIESYIKWPNDIIVQGKKICGILTEMSCELNMINYVIMGIGINVNLENKDFSKELVDKATSLKEIIGHSVDRKKLLGAILNHFEDLYIPFKNAGDISKVINISKEKSILIGKKIRIIQGETERTGKALDIDEEGRLIVEYEDGTVDSIFSGEVSIRGLKGYK</sequence>
<evidence type="ECO:0000256" key="1">
    <source>
        <dbReference type="ARBA" id="ARBA00022598"/>
    </source>
</evidence>
<dbReference type="PANTHER" id="PTHR12835:SF5">
    <property type="entry name" value="BIOTIN--PROTEIN LIGASE"/>
    <property type="match status" value="1"/>
</dbReference>
<dbReference type="Pfam" id="PF03099">
    <property type="entry name" value="BPL_LplA_LipB"/>
    <property type="match status" value="1"/>
</dbReference>
<dbReference type="SMR" id="A0A4R3KUS5"/>
<evidence type="ECO:0000256" key="4">
    <source>
        <dbReference type="ARBA" id="ARBA00023267"/>
    </source>
</evidence>
<reference evidence="8 9" key="1">
    <citation type="submission" date="2019-03" db="EMBL/GenBank/DDBJ databases">
        <title>Genomic Encyclopedia of Type Strains, Phase IV (KMG-IV): sequencing the most valuable type-strain genomes for metagenomic binning, comparative biology and taxonomic classification.</title>
        <authorList>
            <person name="Goeker M."/>
        </authorList>
    </citation>
    <scope>NUCLEOTIDE SEQUENCE [LARGE SCALE GENOMIC DNA]</scope>
    <source>
        <strain evidence="8 9">DSM 26752</strain>
    </source>
</reference>
<dbReference type="Pfam" id="PF08279">
    <property type="entry name" value="HTH_11"/>
    <property type="match status" value="1"/>
</dbReference>
<keyword evidence="9" id="KW-1185">Reference proteome</keyword>
<dbReference type="InterPro" id="IPR011991">
    <property type="entry name" value="ArsR-like_HTH"/>
</dbReference>
<keyword evidence="2 5" id="KW-0547">Nucleotide-binding</keyword>
<keyword evidence="6" id="KW-0812">Transmembrane</keyword>
<proteinExistence type="inferred from homology"/>
<dbReference type="PANTHER" id="PTHR12835">
    <property type="entry name" value="BIOTIN PROTEIN LIGASE"/>
    <property type="match status" value="1"/>
</dbReference>
<dbReference type="GO" id="GO:0016740">
    <property type="term" value="F:transferase activity"/>
    <property type="evidence" value="ECO:0007669"/>
    <property type="project" value="UniProtKB-ARBA"/>
</dbReference>
<comment type="caution">
    <text evidence="5">Lacks conserved residue(s) required for the propagation of feature annotation.</text>
</comment>
<keyword evidence="4 5" id="KW-0092">Biotin</keyword>
<accession>A0A4R3KUS5</accession>
<dbReference type="EC" id="6.3.4.15" evidence="5"/>
<dbReference type="Gene3D" id="3.30.930.10">
    <property type="entry name" value="Bira Bifunctional Protein, Domain 2"/>
    <property type="match status" value="1"/>
</dbReference>
<keyword evidence="6" id="KW-0472">Membrane</keyword>
<dbReference type="SUPFAM" id="SSF55681">
    <property type="entry name" value="Class II aaRS and biotin synthetases"/>
    <property type="match status" value="1"/>
</dbReference>
<dbReference type="CDD" id="cd16442">
    <property type="entry name" value="BPL"/>
    <property type="match status" value="1"/>
</dbReference>
<dbReference type="InterPro" id="IPR003142">
    <property type="entry name" value="BPL_C"/>
</dbReference>
<dbReference type="HAMAP" id="MF_00978">
    <property type="entry name" value="Bifunct_BirA"/>
    <property type="match status" value="1"/>
</dbReference>
<evidence type="ECO:0000256" key="2">
    <source>
        <dbReference type="ARBA" id="ARBA00022741"/>
    </source>
</evidence>
<dbReference type="PROSITE" id="PS51733">
    <property type="entry name" value="BPL_LPL_CATALYTIC"/>
    <property type="match status" value="1"/>
</dbReference>
<evidence type="ECO:0000256" key="5">
    <source>
        <dbReference type="HAMAP-Rule" id="MF_00978"/>
    </source>
</evidence>
<feature type="DNA-binding region" description="H-T-H motif" evidence="5">
    <location>
        <begin position="48"/>
        <end position="67"/>
    </location>
</feature>
<keyword evidence="6" id="KW-1133">Transmembrane helix</keyword>
<comment type="similarity">
    <text evidence="5">Belongs to the biotin--protein ligase family.</text>
</comment>
<dbReference type="InterPro" id="IPR045864">
    <property type="entry name" value="aa-tRNA-synth_II/BPL/LPL"/>
</dbReference>
<name>A0A4R3KUS5_9FIRM</name>
<dbReference type="InterPro" id="IPR036390">
    <property type="entry name" value="WH_DNA-bd_sf"/>
</dbReference>
<keyword evidence="3 5" id="KW-0067">ATP-binding</keyword>
<dbReference type="AlphaFoldDB" id="A0A4R3KUS5"/>
<protein>
    <recommendedName>
        <fullName evidence="5">Bifunctional ligase/repressor BirA</fullName>
    </recommendedName>
    <alternativeName>
        <fullName evidence="5">Biotin--[acetyl-CoA-carboxylase] ligase</fullName>
        <ecNumber evidence="5">6.3.4.15</ecNumber>
    </alternativeName>
    <alternativeName>
        <fullName evidence="5">Biotin--protein ligase</fullName>
    </alternativeName>
    <alternativeName>
        <fullName evidence="5">Biotin-[acetyl-CoA carboxylase] synthetase</fullName>
    </alternativeName>
</protein>
<comment type="caution">
    <text evidence="8">The sequence shown here is derived from an EMBL/GenBank/DDBJ whole genome shotgun (WGS) entry which is preliminary data.</text>
</comment>
<keyword evidence="5" id="KW-0238">DNA-binding</keyword>
<keyword evidence="5" id="KW-0805">Transcription regulation</keyword>
<evidence type="ECO:0000256" key="3">
    <source>
        <dbReference type="ARBA" id="ARBA00022840"/>
    </source>
</evidence>
<dbReference type="GO" id="GO:0003677">
    <property type="term" value="F:DNA binding"/>
    <property type="evidence" value="ECO:0007669"/>
    <property type="project" value="UniProtKB-UniRule"/>
</dbReference>
<dbReference type="GO" id="GO:0006355">
    <property type="term" value="P:regulation of DNA-templated transcription"/>
    <property type="evidence" value="ECO:0007669"/>
    <property type="project" value="UniProtKB-UniRule"/>
</dbReference>
<dbReference type="GO" id="GO:0005524">
    <property type="term" value="F:ATP binding"/>
    <property type="evidence" value="ECO:0007669"/>
    <property type="project" value="UniProtKB-UniRule"/>
</dbReference>
<dbReference type="Gene3D" id="2.30.30.100">
    <property type="match status" value="1"/>
</dbReference>
<dbReference type="NCBIfam" id="TIGR00121">
    <property type="entry name" value="birA_ligase"/>
    <property type="match status" value="1"/>
</dbReference>
<dbReference type="InterPro" id="IPR030855">
    <property type="entry name" value="Bifunct_BirA"/>
</dbReference>
<dbReference type="GO" id="GO:0005737">
    <property type="term" value="C:cytoplasm"/>
    <property type="evidence" value="ECO:0007669"/>
    <property type="project" value="TreeGrafter"/>
</dbReference>
<dbReference type="SUPFAM" id="SSF46785">
    <property type="entry name" value="Winged helix' DNA-binding domain"/>
    <property type="match status" value="1"/>
</dbReference>
<comment type="function">
    <text evidence="5">Acts both as a biotin--[acetyl-CoA-carboxylase] ligase and a repressor.</text>
</comment>
<dbReference type="GO" id="GO:0004077">
    <property type="term" value="F:biotin--[biotin carboxyl-carrier protein] ligase activity"/>
    <property type="evidence" value="ECO:0007669"/>
    <property type="project" value="UniProtKB-UniRule"/>
</dbReference>
<dbReference type="CDD" id="cd00090">
    <property type="entry name" value="HTH_ARSR"/>
    <property type="match status" value="1"/>
</dbReference>
<feature type="binding site" evidence="5">
    <location>
        <position position="212"/>
    </location>
    <ligand>
        <name>biotin</name>
        <dbReference type="ChEBI" id="CHEBI:57586"/>
    </ligand>
</feature>
<feature type="binding site" evidence="5">
    <location>
        <begin position="119"/>
        <end position="121"/>
    </location>
    <ligand>
        <name>biotin</name>
        <dbReference type="ChEBI" id="CHEBI:57586"/>
    </ligand>
</feature>
<gene>
    <name evidence="5" type="primary">birA</name>
    <name evidence="8" type="ORF">EDD65_11041</name>
</gene>
<comment type="catalytic activity">
    <reaction evidence="5">
        <text>biotin + L-lysyl-[protein] + ATP = N(6)-biotinyl-L-lysyl-[protein] + AMP + diphosphate + H(+)</text>
        <dbReference type="Rhea" id="RHEA:11756"/>
        <dbReference type="Rhea" id="RHEA-COMP:9752"/>
        <dbReference type="Rhea" id="RHEA-COMP:10505"/>
        <dbReference type="ChEBI" id="CHEBI:15378"/>
        <dbReference type="ChEBI" id="CHEBI:29969"/>
        <dbReference type="ChEBI" id="CHEBI:30616"/>
        <dbReference type="ChEBI" id="CHEBI:33019"/>
        <dbReference type="ChEBI" id="CHEBI:57586"/>
        <dbReference type="ChEBI" id="CHEBI:83144"/>
        <dbReference type="ChEBI" id="CHEBI:456215"/>
        <dbReference type="EC" id="6.3.4.15"/>
    </reaction>
</comment>